<reference evidence="1 2" key="1">
    <citation type="submission" date="2015-11" db="EMBL/GenBank/DDBJ databases">
        <title>Genomic analysis of 38 Legionella species identifies large and diverse effector repertoires.</title>
        <authorList>
            <person name="Burstein D."/>
            <person name="Amaro F."/>
            <person name="Zusman T."/>
            <person name="Lifshitz Z."/>
            <person name="Cohen O."/>
            <person name="Gilbert J.A."/>
            <person name="Pupko T."/>
            <person name="Shuman H.A."/>
            <person name="Segal G."/>
        </authorList>
    </citation>
    <scope>NUCLEOTIDE SEQUENCE [LARGE SCALE GENOMIC DNA]</scope>
    <source>
        <strain evidence="1 2">Mt.St.Helens-4</strain>
    </source>
</reference>
<sequence length="107" mass="12074">MNYKIFKKDRSLCLTPAQKMSFHENLLFEKGTYTGEVECGPCKFHTVAIFNEIEKNQYNVSVSIKNKGSDSCPIKEYEGPAQVQACRYLVINSGTCMDSAFFARGNL</sequence>
<evidence type="ECO:0000313" key="1">
    <source>
        <dbReference type="EMBL" id="KTD55524.1"/>
    </source>
</evidence>
<dbReference type="eggNOG" id="ENOG5031UQ9">
    <property type="taxonomic scope" value="Bacteria"/>
</dbReference>
<dbReference type="RefSeq" id="WP_237760227.1">
    <property type="nucleotide sequence ID" value="NZ_LNYV01000035.1"/>
</dbReference>
<dbReference type="AlphaFoldDB" id="A0A0W0YFU1"/>
<dbReference type="PATRIC" id="fig|28087.4.peg.2564"/>
<accession>A0A0W0YFU1</accession>
<protein>
    <submittedName>
        <fullName evidence="1">Uncharacterized protein</fullName>
    </submittedName>
</protein>
<organism evidence="1 2">
    <name type="scientific">Legionella sainthelensi</name>
    <dbReference type="NCBI Taxonomy" id="28087"/>
    <lineage>
        <taxon>Bacteria</taxon>
        <taxon>Pseudomonadati</taxon>
        <taxon>Pseudomonadota</taxon>
        <taxon>Gammaproteobacteria</taxon>
        <taxon>Legionellales</taxon>
        <taxon>Legionellaceae</taxon>
        <taxon>Legionella</taxon>
    </lineage>
</organism>
<name>A0A0W0YFU1_9GAMM</name>
<comment type="caution">
    <text evidence="1">The sequence shown here is derived from an EMBL/GenBank/DDBJ whole genome shotgun (WGS) entry which is preliminary data.</text>
</comment>
<dbReference type="EMBL" id="LNYV01000035">
    <property type="protein sequence ID" value="KTD55524.1"/>
    <property type="molecule type" value="Genomic_DNA"/>
</dbReference>
<gene>
    <name evidence="1" type="ORF">Lsai_2383</name>
</gene>
<dbReference type="Proteomes" id="UP000054621">
    <property type="component" value="Unassembled WGS sequence"/>
</dbReference>
<proteinExistence type="predicted"/>
<evidence type="ECO:0000313" key="2">
    <source>
        <dbReference type="Proteomes" id="UP000054621"/>
    </source>
</evidence>